<sequence length="118" mass="12433">MKTQENSAAPVPVTLSETAASRVGQLIEMQGNPNLKLRLTVSGGGCSGFQYGFDLTEKGEDDDIIVERNGVTMLVDSMSLLYVTGSEVDYVTDLVGSSFQVTNPNAQSNCGCGSSFAI</sequence>
<dbReference type="NCBIfam" id="TIGR00049">
    <property type="entry name" value="iron-sulfur cluster assembly accessory protein"/>
    <property type="match status" value="1"/>
</dbReference>
<dbReference type="GO" id="GO:0051537">
    <property type="term" value="F:2 iron, 2 sulfur cluster binding"/>
    <property type="evidence" value="ECO:0007669"/>
    <property type="project" value="TreeGrafter"/>
</dbReference>
<dbReference type="PANTHER" id="PTHR43011">
    <property type="entry name" value="IRON-SULFUR CLUSTER ASSEMBLY 2 HOMOLOG, MITOCHONDRIAL"/>
    <property type="match status" value="1"/>
</dbReference>
<dbReference type="PROSITE" id="PS01152">
    <property type="entry name" value="HESB"/>
    <property type="match status" value="1"/>
</dbReference>
<evidence type="ECO:0000313" key="3">
    <source>
        <dbReference type="Proteomes" id="UP001268683"/>
    </source>
</evidence>
<evidence type="ECO:0000313" key="2">
    <source>
        <dbReference type="EMBL" id="WND02634.1"/>
    </source>
</evidence>
<dbReference type="GO" id="GO:0016226">
    <property type="term" value="P:iron-sulfur cluster assembly"/>
    <property type="evidence" value="ECO:0007669"/>
    <property type="project" value="InterPro"/>
</dbReference>
<proteinExistence type="predicted"/>
<organism evidence="2 3">
    <name type="scientific">Temperatibacter marinus</name>
    <dbReference type="NCBI Taxonomy" id="1456591"/>
    <lineage>
        <taxon>Bacteria</taxon>
        <taxon>Pseudomonadati</taxon>
        <taxon>Pseudomonadota</taxon>
        <taxon>Alphaproteobacteria</taxon>
        <taxon>Kordiimonadales</taxon>
        <taxon>Temperatibacteraceae</taxon>
        <taxon>Temperatibacter</taxon>
    </lineage>
</organism>
<dbReference type="GO" id="GO:0005506">
    <property type="term" value="F:iron ion binding"/>
    <property type="evidence" value="ECO:0007669"/>
    <property type="project" value="TreeGrafter"/>
</dbReference>
<dbReference type="KEGG" id="tmk:QGN29_13865"/>
<dbReference type="RefSeq" id="WP_310798470.1">
    <property type="nucleotide sequence ID" value="NZ_CP123872.1"/>
</dbReference>
<dbReference type="EMBL" id="CP123872">
    <property type="protein sequence ID" value="WND02634.1"/>
    <property type="molecule type" value="Genomic_DNA"/>
</dbReference>
<protein>
    <submittedName>
        <fullName evidence="2">Iron-sulfur cluster insertion protein ErpA</fullName>
    </submittedName>
</protein>
<dbReference type="GO" id="GO:0051539">
    <property type="term" value="F:4 iron, 4 sulfur cluster binding"/>
    <property type="evidence" value="ECO:0007669"/>
    <property type="project" value="TreeGrafter"/>
</dbReference>
<feature type="domain" description="Core" evidence="1">
    <location>
        <begin position="13"/>
        <end position="113"/>
    </location>
</feature>
<evidence type="ECO:0000259" key="1">
    <source>
        <dbReference type="Pfam" id="PF01521"/>
    </source>
</evidence>
<dbReference type="Pfam" id="PF01521">
    <property type="entry name" value="Fe-S_biosyn"/>
    <property type="match status" value="1"/>
</dbReference>
<dbReference type="InterPro" id="IPR016092">
    <property type="entry name" value="ATAP"/>
</dbReference>
<keyword evidence="3" id="KW-1185">Reference proteome</keyword>
<dbReference type="NCBIfam" id="NF010147">
    <property type="entry name" value="PRK13623.1"/>
    <property type="match status" value="1"/>
</dbReference>
<accession>A0AA52H985</accession>
<dbReference type="InterPro" id="IPR035903">
    <property type="entry name" value="HesB-like_dom_sf"/>
</dbReference>
<gene>
    <name evidence="2" type="primary">erpA</name>
    <name evidence="2" type="ORF">QGN29_13865</name>
</gene>
<dbReference type="InterPro" id="IPR000361">
    <property type="entry name" value="ATAP_core_dom"/>
</dbReference>
<dbReference type="InterPro" id="IPR017870">
    <property type="entry name" value="FeS_cluster_insertion_CS"/>
</dbReference>
<dbReference type="Gene3D" id="2.60.300.12">
    <property type="entry name" value="HesB-like domain"/>
    <property type="match status" value="1"/>
</dbReference>
<dbReference type="SUPFAM" id="SSF89360">
    <property type="entry name" value="HesB-like domain"/>
    <property type="match status" value="1"/>
</dbReference>
<name>A0AA52H985_9PROT</name>
<dbReference type="PANTHER" id="PTHR43011:SF1">
    <property type="entry name" value="IRON-SULFUR CLUSTER ASSEMBLY 2 HOMOLOG, MITOCHONDRIAL"/>
    <property type="match status" value="1"/>
</dbReference>
<dbReference type="Proteomes" id="UP001268683">
    <property type="component" value="Chromosome"/>
</dbReference>
<reference evidence="2" key="1">
    <citation type="submission" date="2023-04" db="EMBL/GenBank/DDBJ databases">
        <title>Complete genome sequence of Temperatibacter marinus.</title>
        <authorList>
            <person name="Rong J.-C."/>
            <person name="Yi M.-L."/>
            <person name="Zhao Q."/>
        </authorList>
    </citation>
    <scope>NUCLEOTIDE SEQUENCE</scope>
    <source>
        <strain evidence="2">NBRC 110045</strain>
    </source>
</reference>
<dbReference type="AlphaFoldDB" id="A0AA52H985"/>